<evidence type="ECO:0000313" key="2">
    <source>
        <dbReference type="Proteomes" id="UP000060699"/>
    </source>
</evidence>
<dbReference type="PANTHER" id="PTHR30092">
    <property type="entry name" value="INNER MEMBRANE PROTEIN CRED"/>
    <property type="match status" value="1"/>
</dbReference>
<dbReference type="NCBIfam" id="NF008712">
    <property type="entry name" value="PRK11715.1-1"/>
    <property type="match status" value="1"/>
</dbReference>
<dbReference type="AlphaFoldDB" id="A0A0U3D6L2"/>
<evidence type="ECO:0000313" key="1">
    <source>
        <dbReference type="EMBL" id="ALV09254.1"/>
    </source>
</evidence>
<dbReference type="PIRSF" id="PIRSF004548">
    <property type="entry name" value="CreD"/>
    <property type="match status" value="1"/>
</dbReference>
<dbReference type="InterPro" id="IPR010364">
    <property type="entry name" value="Uncharacterised_IM_CreD"/>
</dbReference>
<keyword evidence="2" id="KW-1185">Reference proteome</keyword>
<dbReference type="EMBL" id="CP013729">
    <property type="protein sequence ID" value="ALV09254.1"/>
    <property type="molecule type" value="Genomic_DNA"/>
</dbReference>
<sequence length="451" mass="49297">MKSKAVWVKLGILMLVTLVLIVALTRIGWLVDERQARQQEAVLSVAASQAGEQQLLGPMVSRWCVESWEETTGTGDNRRVERQRREFTLMRLPNRLSVDGTLNQETRYRSVFKVRGYAGRVMIKAQFDDLAALVPVAEHPGGQLTCSDPQMAVSVSDPRGLQAVEIRRGADLLAVQTGTLHPTFPRGLHAALRNQALDQPLALSVSLQLSGTTRFSVVPAASATDVQLRSDWPHPSFGGRFLPSPATRQVDAKGFSAQWQVSELATDAMADVRRGQKDLDTLDFSMVDPINPYVMSDRAIKYGLMFIVLTFVCVGMLELLVGRRVHPVQYLLVGLAISLFFLLLLSLSEHLSFAWSYGAAAGAVVGLLGFYGMAMLGHRGRGLGFGALIALLYGALYVVLIQEQAALLIGALLLFSVLALVMVLTRRIDWYAMQAQGQRPCRADAHAPASG</sequence>
<dbReference type="Proteomes" id="UP000060699">
    <property type="component" value="Chromosome"/>
</dbReference>
<dbReference type="PATRIC" id="fig|76731.3.peg.4938"/>
<proteinExistence type="predicted"/>
<dbReference type="Pfam" id="PF06123">
    <property type="entry name" value="CreD"/>
    <property type="match status" value="1"/>
</dbReference>
<dbReference type="GO" id="GO:0005886">
    <property type="term" value="C:plasma membrane"/>
    <property type="evidence" value="ECO:0007669"/>
    <property type="project" value="TreeGrafter"/>
</dbReference>
<dbReference type="OrthoDB" id="9791851at2"/>
<organism evidence="1 2">
    <name type="scientific">Roseateles depolymerans</name>
    <dbReference type="NCBI Taxonomy" id="76731"/>
    <lineage>
        <taxon>Bacteria</taxon>
        <taxon>Pseudomonadati</taxon>
        <taxon>Pseudomonadota</taxon>
        <taxon>Betaproteobacteria</taxon>
        <taxon>Burkholderiales</taxon>
        <taxon>Sphaerotilaceae</taxon>
        <taxon>Roseateles</taxon>
    </lineage>
</organism>
<reference evidence="1 2" key="1">
    <citation type="submission" date="2015-12" db="EMBL/GenBank/DDBJ databases">
        <title>Complete genome of Roseateles depolymerans KCTC 42856.</title>
        <authorList>
            <person name="Kim K.M."/>
        </authorList>
    </citation>
    <scope>NUCLEOTIDE SEQUENCE [LARGE SCALE GENOMIC DNA]</scope>
    <source>
        <strain evidence="1 2">KCTC 42856</strain>
    </source>
</reference>
<gene>
    <name evidence="1" type="ORF">RD2015_4818</name>
</gene>
<dbReference type="KEGG" id="rdp:RD2015_4818"/>
<dbReference type="PANTHER" id="PTHR30092:SF0">
    <property type="entry name" value="INNER MEMBRANE PROTEIN CRED"/>
    <property type="match status" value="1"/>
</dbReference>
<dbReference type="RefSeq" id="WP_058937061.1">
    <property type="nucleotide sequence ID" value="NZ_CP013729.1"/>
</dbReference>
<name>A0A0U3D6L2_9BURK</name>
<dbReference type="STRING" id="76731.RD2015_4818"/>
<accession>A0A0U3D6L2</accession>
<protein>
    <submittedName>
        <fullName evidence="1">Inner membrane protein CreD</fullName>
    </submittedName>
</protein>